<dbReference type="PROSITE" id="PS00061">
    <property type="entry name" value="ADH_SHORT"/>
    <property type="match status" value="1"/>
</dbReference>
<dbReference type="InterPro" id="IPR057326">
    <property type="entry name" value="KR_dom"/>
</dbReference>
<sequence length="244" mass="25962">MTRTALVTGASRGIGAAVARRLAADGADVIIHYFSSEASAQTVAEDCRRFGNAALLERADLRTGDGIAALKRNLERAGRTPDIVVHCAGISHYGLVDQVDDRIWDELMNIHLRTAFYLTKLFAPSMVWNRWGRFVHLSSVWGVVGSAGEAVYAAAKGGVNAFTKSTAKEMASAGVTVNAVAAGAVDTDMLAALSADELKAVCSEIPLGRLGRPEEVAELVRFLVSEDARYITGQVLGLDGGWQL</sequence>
<protein>
    <submittedName>
        <fullName evidence="3">3-ketoacyl-ACP reductase</fullName>
    </submittedName>
</protein>
<feature type="domain" description="Ketoreductase" evidence="2">
    <location>
        <begin position="3"/>
        <end position="216"/>
    </location>
</feature>
<dbReference type="EMBL" id="JXAL01000017">
    <property type="protein sequence ID" value="KIL35706.1"/>
    <property type="molecule type" value="Genomic_DNA"/>
</dbReference>
<dbReference type="PANTHER" id="PTHR42879:SF2">
    <property type="entry name" value="3-OXOACYL-[ACYL-CARRIER-PROTEIN] REDUCTASE FABG"/>
    <property type="match status" value="1"/>
</dbReference>
<reference evidence="3 4" key="1">
    <citation type="submission" date="2014-12" db="EMBL/GenBank/DDBJ databases">
        <title>Draft genome sequence of Cohnella kolymensis strain B-2846.</title>
        <authorList>
            <person name="Karlyshev A.V."/>
            <person name="Kudryashova E.B."/>
        </authorList>
    </citation>
    <scope>NUCLEOTIDE SEQUENCE [LARGE SCALE GENOMIC DNA]</scope>
    <source>
        <strain evidence="3 4">VKM B-2846</strain>
    </source>
</reference>
<proteinExistence type="inferred from homology"/>
<dbReference type="Proteomes" id="UP000054526">
    <property type="component" value="Unassembled WGS sequence"/>
</dbReference>
<name>A0ABR5A3Y6_9BACL</name>
<comment type="similarity">
    <text evidence="1">Belongs to the short-chain dehydrogenases/reductases (SDR) family.</text>
</comment>
<comment type="caution">
    <text evidence="3">The sequence shown here is derived from an EMBL/GenBank/DDBJ whole genome shotgun (WGS) entry which is preliminary data.</text>
</comment>
<evidence type="ECO:0000313" key="3">
    <source>
        <dbReference type="EMBL" id="KIL35706.1"/>
    </source>
</evidence>
<dbReference type="InterPro" id="IPR002347">
    <property type="entry name" value="SDR_fam"/>
</dbReference>
<evidence type="ECO:0000313" key="4">
    <source>
        <dbReference type="Proteomes" id="UP000054526"/>
    </source>
</evidence>
<dbReference type="InterPro" id="IPR050259">
    <property type="entry name" value="SDR"/>
</dbReference>
<evidence type="ECO:0000256" key="1">
    <source>
        <dbReference type="ARBA" id="ARBA00006484"/>
    </source>
</evidence>
<evidence type="ECO:0000259" key="2">
    <source>
        <dbReference type="SMART" id="SM00822"/>
    </source>
</evidence>
<accession>A0ABR5A3Y6</accession>
<organism evidence="3 4">
    <name type="scientific">Cohnella kolymensis</name>
    <dbReference type="NCBI Taxonomy" id="1590652"/>
    <lineage>
        <taxon>Bacteria</taxon>
        <taxon>Bacillati</taxon>
        <taxon>Bacillota</taxon>
        <taxon>Bacilli</taxon>
        <taxon>Bacillales</taxon>
        <taxon>Paenibacillaceae</taxon>
        <taxon>Cohnella</taxon>
    </lineage>
</organism>
<keyword evidence="4" id="KW-1185">Reference proteome</keyword>
<dbReference type="PRINTS" id="PR00080">
    <property type="entry name" value="SDRFAMILY"/>
</dbReference>
<dbReference type="NCBIfam" id="NF047420">
    <property type="entry name" value="EF_P_mod_YmfI"/>
    <property type="match status" value="1"/>
</dbReference>
<dbReference type="InterPro" id="IPR036291">
    <property type="entry name" value="NAD(P)-bd_dom_sf"/>
</dbReference>
<dbReference type="Pfam" id="PF13561">
    <property type="entry name" value="adh_short_C2"/>
    <property type="match status" value="1"/>
</dbReference>
<dbReference type="PRINTS" id="PR00081">
    <property type="entry name" value="GDHRDH"/>
</dbReference>
<dbReference type="SUPFAM" id="SSF51735">
    <property type="entry name" value="NAD(P)-binding Rossmann-fold domains"/>
    <property type="match status" value="1"/>
</dbReference>
<dbReference type="Gene3D" id="3.40.50.720">
    <property type="entry name" value="NAD(P)-binding Rossmann-like Domain"/>
    <property type="match status" value="1"/>
</dbReference>
<gene>
    <name evidence="3" type="ORF">SD71_12520</name>
</gene>
<dbReference type="RefSeq" id="WP_041063706.1">
    <property type="nucleotide sequence ID" value="NZ_JXAL01000017.1"/>
</dbReference>
<dbReference type="SMART" id="SM00822">
    <property type="entry name" value="PKS_KR"/>
    <property type="match status" value="1"/>
</dbReference>
<dbReference type="PANTHER" id="PTHR42879">
    <property type="entry name" value="3-OXOACYL-(ACYL-CARRIER-PROTEIN) REDUCTASE"/>
    <property type="match status" value="1"/>
</dbReference>
<dbReference type="InterPro" id="IPR020904">
    <property type="entry name" value="Sc_DH/Rdtase_CS"/>
</dbReference>